<keyword evidence="1" id="KW-1133">Transmembrane helix</keyword>
<accession>A0ABU8I2H8</accession>
<dbReference type="EMBL" id="JAYLLN010000001">
    <property type="protein sequence ID" value="MEI5983415.1"/>
    <property type="molecule type" value="Genomic_DNA"/>
</dbReference>
<keyword evidence="1" id="KW-0472">Membrane</keyword>
<keyword evidence="1" id="KW-0812">Transmembrane</keyword>
<evidence type="ECO:0000313" key="2">
    <source>
        <dbReference type="EMBL" id="MEI5983415.1"/>
    </source>
</evidence>
<gene>
    <name evidence="2" type="ORF">VJ786_00735</name>
</gene>
<reference evidence="2 3" key="1">
    <citation type="submission" date="2024-01" db="EMBL/GenBank/DDBJ databases">
        <title>Sphingobacterium tenebrionis sp. nov., a novel endophyte isolated from tenebrio molitor intestines.</title>
        <authorList>
            <person name="Zhang C."/>
        </authorList>
    </citation>
    <scope>NUCLEOTIDE SEQUENCE [LARGE SCALE GENOMIC DNA]</scope>
    <source>
        <strain evidence="2 3">PU5-4</strain>
    </source>
</reference>
<name>A0ABU8I2H8_9SPHI</name>
<dbReference type="RefSeq" id="WP_336557045.1">
    <property type="nucleotide sequence ID" value="NZ_JAYLLN010000001.1"/>
</dbReference>
<proteinExistence type="predicted"/>
<protein>
    <recommendedName>
        <fullName evidence="4">DUF4131 domain-containing protein</fullName>
    </recommendedName>
</protein>
<sequence>MLEALWILINLALVFYGFYLTIKSIGYLYKAKGVFPAVVLGIYILSLFAHQIESEDQKYEIKNLTFSIKNRDQLLENNLVTKVILRISSKDGQTNLLLSKNGLVPGLDYEIESVTLYPDHIQLNVLKSWKI</sequence>
<evidence type="ECO:0000256" key="1">
    <source>
        <dbReference type="SAM" id="Phobius"/>
    </source>
</evidence>
<keyword evidence="3" id="KW-1185">Reference proteome</keyword>
<organism evidence="2 3">
    <name type="scientific">Sphingobacterium tenebrionis</name>
    <dbReference type="NCBI Taxonomy" id="3111775"/>
    <lineage>
        <taxon>Bacteria</taxon>
        <taxon>Pseudomonadati</taxon>
        <taxon>Bacteroidota</taxon>
        <taxon>Sphingobacteriia</taxon>
        <taxon>Sphingobacteriales</taxon>
        <taxon>Sphingobacteriaceae</taxon>
        <taxon>Sphingobacterium</taxon>
    </lineage>
</organism>
<feature type="transmembrane region" description="Helical" evidence="1">
    <location>
        <begin position="34"/>
        <end position="52"/>
    </location>
</feature>
<feature type="transmembrane region" description="Helical" evidence="1">
    <location>
        <begin position="6"/>
        <end position="22"/>
    </location>
</feature>
<evidence type="ECO:0000313" key="3">
    <source>
        <dbReference type="Proteomes" id="UP001363035"/>
    </source>
</evidence>
<evidence type="ECO:0008006" key="4">
    <source>
        <dbReference type="Google" id="ProtNLM"/>
    </source>
</evidence>
<comment type="caution">
    <text evidence="2">The sequence shown here is derived from an EMBL/GenBank/DDBJ whole genome shotgun (WGS) entry which is preliminary data.</text>
</comment>
<dbReference type="Proteomes" id="UP001363035">
    <property type="component" value="Unassembled WGS sequence"/>
</dbReference>